<feature type="compositionally biased region" description="Basic and acidic residues" evidence="1">
    <location>
        <begin position="224"/>
        <end position="247"/>
    </location>
</feature>
<accession>A0A1A0HAT1</accession>
<feature type="region of interest" description="Disordered" evidence="1">
    <location>
        <begin position="268"/>
        <end position="293"/>
    </location>
</feature>
<comment type="caution">
    <text evidence="2">The sequence shown here is derived from an EMBL/GenBank/DDBJ whole genome shotgun (WGS) entry which is preliminary data.</text>
</comment>
<dbReference type="RefSeq" id="XP_018711631.1">
    <property type="nucleotide sequence ID" value="XM_018854721.1"/>
</dbReference>
<feature type="compositionally biased region" description="Polar residues" evidence="1">
    <location>
        <begin position="138"/>
        <end position="147"/>
    </location>
</feature>
<evidence type="ECO:0000313" key="2">
    <source>
        <dbReference type="EMBL" id="OBA21121.1"/>
    </source>
</evidence>
<gene>
    <name evidence="2" type="ORF">METBIDRAFT_175656</name>
</gene>
<keyword evidence="3" id="KW-1185">Reference proteome</keyword>
<proteinExistence type="predicted"/>
<dbReference type="AlphaFoldDB" id="A0A1A0HAT1"/>
<name>A0A1A0HAT1_9ASCO</name>
<feature type="region of interest" description="Disordered" evidence="1">
    <location>
        <begin position="138"/>
        <end position="180"/>
    </location>
</feature>
<sequence length="293" mass="33425">MLWLGMIHYMVYDARQARWAKEAKRALAASRYFGAWSGCSYLCFQGHRTLWCTGTSLRGHLVIPEGILYIVDEESRARYIILLLDEQAQEAAAPRNSIIRGIGKFPEAGVFFPEARGVLFRGPGCFWLTAMESMSRNVWPKTPSQPAAPNPHTARRYRGTEQTRHAASTRASTKRERSLGRRRTGVRFYVPDDAHYRKRPLMCADAEPCIHQSIILCFLSPKAGPRDRRSSRHEREPRPERCGRLEMRSPAASEEVWAARAGRLDTACHCRSRPTGTEPNEAETRPMRQRQAK</sequence>
<dbReference type="EMBL" id="LXTC01000003">
    <property type="protein sequence ID" value="OBA21121.1"/>
    <property type="molecule type" value="Genomic_DNA"/>
</dbReference>
<dbReference type="Proteomes" id="UP000092555">
    <property type="component" value="Unassembled WGS sequence"/>
</dbReference>
<organism evidence="2 3">
    <name type="scientific">Metschnikowia bicuspidata var. bicuspidata NRRL YB-4993</name>
    <dbReference type="NCBI Taxonomy" id="869754"/>
    <lineage>
        <taxon>Eukaryota</taxon>
        <taxon>Fungi</taxon>
        <taxon>Dikarya</taxon>
        <taxon>Ascomycota</taxon>
        <taxon>Saccharomycotina</taxon>
        <taxon>Pichiomycetes</taxon>
        <taxon>Metschnikowiaceae</taxon>
        <taxon>Metschnikowia</taxon>
    </lineage>
</organism>
<reference evidence="2 3" key="1">
    <citation type="submission" date="2016-05" db="EMBL/GenBank/DDBJ databases">
        <title>Comparative genomics of biotechnologically important yeasts.</title>
        <authorList>
            <consortium name="DOE Joint Genome Institute"/>
            <person name="Riley R."/>
            <person name="Haridas S."/>
            <person name="Wolfe K.H."/>
            <person name="Lopes M.R."/>
            <person name="Hittinger C.T."/>
            <person name="Goker M."/>
            <person name="Salamov A."/>
            <person name="Wisecaver J."/>
            <person name="Long T.M."/>
            <person name="Aerts A.L."/>
            <person name="Barry K."/>
            <person name="Choi C."/>
            <person name="Clum A."/>
            <person name="Coughlan A.Y."/>
            <person name="Deshpande S."/>
            <person name="Douglass A.P."/>
            <person name="Hanson S.J."/>
            <person name="Klenk H.-P."/>
            <person name="LaButti K."/>
            <person name="Lapidus A."/>
            <person name="Lindquist E."/>
            <person name="Lipzen A."/>
            <person name="Meier-kolthoff J.P."/>
            <person name="Ohm R.A."/>
            <person name="Otillar R.P."/>
            <person name="Pangilinan J."/>
            <person name="Peng Y."/>
            <person name="Rokas A."/>
            <person name="Rosa C.A."/>
            <person name="Scheuner C."/>
            <person name="Sibirny A.A."/>
            <person name="Slot J.C."/>
            <person name="Stielow J.B."/>
            <person name="Sun H."/>
            <person name="Kurtzman C.P."/>
            <person name="Blackwell M."/>
            <person name="Grigoriev I.V."/>
            <person name="Jeffries T.W."/>
        </authorList>
    </citation>
    <scope>NUCLEOTIDE SEQUENCE [LARGE SCALE GENOMIC DNA]</scope>
    <source>
        <strain evidence="2 3">NRRL YB-4993</strain>
    </source>
</reference>
<feature type="region of interest" description="Disordered" evidence="1">
    <location>
        <begin position="222"/>
        <end position="253"/>
    </location>
</feature>
<evidence type="ECO:0000313" key="3">
    <source>
        <dbReference type="Proteomes" id="UP000092555"/>
    </source>
</evidence>
<dbReference type="GeneID" id="30027697"/>
<evidence type="ECO:0000256" key="1">
    <source>
        <dbReference type="SAM" id="MobiDB-lite"/>
    </source>
</evidence>
<protein>
    <submittedName>
        <fullName evidence="2">Uncharacterized protein</fullName>
    </submittedName>
</protein>